<evidence type="ECO:0000256" key="1">
    <source>
        <dbReference type="ARBA" id="ARBA00022448"/>
    </source>
</evidence>
<dbReference type="PROSITE" id="PS00211">
    <property type="entry name" value="ABC_TRANSPORTER_1"/>
    <property type="match status" value="1"/>
</dbReference>
<dbReference type="Gene3D" id="3.40.50.300">
    <property type="entry name" value="P-loop containing nucleotide triphosphate hydrolases"/>
    <property type="match status" value="1"/>
</dbReference>
<dbReference type="GO" id="GO:0005524">
    <property type="term" value="F:ATP binding"/>
    <property type="evidence" value="ECO:0007669"/>
    <property type="project" value="UniProtKB-KW"/>
</dbReference>
<dbReference type="SUPFAM" id="SSF52540">
    <property type="entry name" value="P-loop containing nucleoside triphosphate hydrolases"/>
    <property type="match status" value="1"/>
</dbReference>
<sequence length="388" mass="43222">MRIELQHVSKRYDAEAPSVQDLSLSVQDGELMTILGPSGCGKSTTLLMIAGIFPPSQGDILFDGHRVNNVLPKDRRIGMVFQNSALYPNLNVSKNIQFPLKNMGVGRKERIQRSEEAARMVQMSEYLRRKPSQLSGGQRQRVAIARAVVKQPGLLLLDEPLSSLDANLRGNMREEIRRLQKELGITTIMVTHDQEEALSMSDKIAVMNAGQLQQIGTPLQLYNAPANWFVANFLGMPAMNDLACTWRTDGCLLVTETGQAIPVNGGSGLSALRQDQPMRLAFRPHQVSLITSADQYRDTDVRGRVASVEFTGRERLVHIRVGHTAIKVYADMTEALDEQQEIALRLNVDYYLFDRETGENLRLPVVSSQPKISEIGDMSFVKQAAYSL</sequence>
<organism evidence="5 6">
    <name type="scientific">Paenibacillus silvestris</name>
    <dbReference type="NCBI Taxonomy" id="2606219"/>
    <lineage>
        <taxon>Bacteria</taxon>
        <taxon>Bacillati</taxon>
        <taxon>Bacillota</taxon>
        <taxon>Bacilli</taxon>
        <taxon>Bacillales</taxon>
        <taxon>Paenibacillaceae</taxon>
        <taxon>Paenibacillus</taxon>
    </lineage>
</organism>
<evidence type="ECO:0000259" key="4">
    <source>
        <dbReference type="PROSITE" id="PS50893"/>
    </source>
</evidence>
<dbReference type="InterPro" id="IPR008995">
    <property type="entry name" value="Mo/tungstate-bd_C_term_dom"/>
</dbReference>
<dbReference type="PROSITE" id="PS50893">
    <property type="entry name" value="ABC_TRANSPORTER_2"/>
    <property type="match status" value="1"/>
</dbReference>
<dbReference type="InterPro" id="IPR003439">
    <property type="entry name" value="ABC_transporter-like_ATP-bd"/>
</dbReference>
<dbReference type="InterPro" id="IPR047641">
    <property type="entry name" value="ABC_transpr_MalK/UgpC-like"/>
</dbReference>
<proteinExistence type="predicted"/>
<dbReference type="GO" id="GO:0055052">
    <property type="term" value="C:ATP-binding cassette (ABC) transporter complex, substrate-binding subunit-containing"/>
    <property type="evidence" value="ECO:0007669"/>
    <property type="project" value="TreeGrafter"/>
</dbReference>
<keyword evidence="3 5" id="KW-0067">ATP-binding</keyword>
<dbReference type="SMART" id="SM00382">
    <property type="entry name" value="AAA"/>
    <property type="match status" value="1"/>
</dbReference>
<evidence type="ECO:0000313" key="6">
    <source>
        <dbReference type="Proteomes" id="UP000481087"/>
    </source>
</evidence>
<dbReference type="Gene3D" id="2.40.50.140">
    <property type="entry name" value="Nucleic acid-binding proteins"/>
    <property type="match status" value="1"/>
</dbReference>
<feature type="domain" description="ABC transporter" evidence="4">
    <location>
        <begin position="3"/>
        <end position="234"/>
    </location>
</feature>
<dbReference type="SUPFAM" id="SSF50331">
    <property type="entry name" value="MOP-like"/>
    <property type="match status" value="1"/>
</dbReference>
<keyword evidence="2" id="KW-0547">Nucleotide-binding</keyword>
<evidence type="ECO:0000256" key="2">
    <source>
        <dbReference type="ARBA" id="ARBA00022741"/>
    </source>
</evidence>
<dbReference type="InterPro" id="IPR013611">
    <property type="entry name" value="Transp-assoc_OB_typ2"/>
</dbReference>
<dbReference type="Proteomes" id="UP000481087">
    <property type="component" value="Unassembled WGS sequence"/>
</dbReference>
<keyword evidence="1" id="KW-0813">Transport</keyword>
<comment type="caution">
    <text evidence="5">The sequence shown here is derived from an EMBL/GenBank/DDBJ whole genome shotgun (WGS) entry which is preliminary data.</text>
</comment>
<dbReference type="Gene3D" id="2.40.50.100">
    <property type="match status" value="1"/>
</dbReference>
<dbReference type="PANTHER" id="PTHR43875:SF1">
    <property type="entry name" value="OSMOPROTECTIVE COMPOUNDS UPTAKE ATP-BINDING PROTEIN GGTA"/>
    <property type="match status" value="1"/>
</dbReference>
<dbReference type="EMBL" id="WTUZ01000007">
    <property type="protein sequence ID" value="MZQ81030.1"/>
    <property type="molecule type" value="Genomic_DNA"/>
</dbReference>
<reference evidence="5 6" key="1">
    <citation type="submission" date="2019-12" db="EMBL/GenBank/DDBJ databases">
        <title>Paenibacillus sp. nov. sp. isolated from soil.</title>
        <authorList>
            <person name="Kim J."/>
            <person name="Jeong S.E."/>
            <person name="Jung H.S."/>
            <person name="Jeon C.O."/>
        </authorList>
    </citation>
    <scope>NUCLEOTIDE SEQUENCE [LARGE SCALE GENOMIC DNA]</scope>
    <source>
        <strain evidence="5 6">5J-6</strain>
    </source>
</reference>
<keyword evidence="6" id="KW-1185">Reference proteome</keyword>
<evidence type="ECO:0000256" key="3">
    <source>
        <dbReference type="ARBA" id="ARBA00022840"/>
    </source>
</evidence>
<evidence type="ECO:0000313" key="5">
    <source>
        <dbReference type="EMBL" id="MZQ81030.1"/>
    </source>
</evidence>
<dbReference type="RefSeq" id="WP_161405343.1">
    <property type="nucleotide sequence ID" value="NZ_WTUZ01000007.1"/>
</dbReference>
<gene>
    <name evidence="5" type="ORF">GQF01_02625</name>
</gene>
<name>A0A6L8UV84_9BACL</name>
<dbReference type="InterPro" id="IPR012340">
    <property type="entry name" value="NA-bd_OB-fold"/>
</dbReference>
<dbReference type="Pfam" id="PF00005">
    <property type="entry name" value="ABC_tran"/>
    <property type="match status" value="1"/>
</dbReference>
<dbReference type="FunFam" id="3.40.50.300:FF:000042">
    <property type="entry name" value="Maltose/maltodextrin ABC transporter, ATP-binding protein"/>
    <property type="match status" value="1"/>
</dbReference>
<dbReference type="InterPro" id="IPR003593">
    <property type="entry name" value="AAA+_ATPase"/>
</dbReference>
<dbReference type="InterPro" id="IPR017871">
    <property type="entry name" value="ABC_transporter-like_CS"/>
</dbReference>
<dbReference type="AlphaFoldDB" id="A0A6L8UV84"/>
<dbReference type="GO" id="GO:0016887">
    <property type="term" value="F:ATP hydrolysis activity"/>
    <property type="evidence" value="ECO:0007669"/>
    <property type="project" value="InterPro"/>
</dbReference>
<protein>
    <submittedName>
        <fullName evidence="5">ATP-binding cassette domain-containing protein</fullName>
    </submittedName>
</protein>
<accession>A0A6L8UV84</accession>
<dbReference type="PANTHER" id="PTHR43875">
    <property type="entry name" value="MALTODEXTRIN IMPORT ATP-BINDING PROTEIN MSMX"/>
    <property type="match status" value="1"/>
</dbReference>
<dbReference type="InterPro" id="IPR027417">
    <property type="entry name" value="P-loop_NTPase"/>
</dbReference>
<dbReference type="GO" id="GO:0140359">
    <property type="term" value="F:ABC-type transporter activity"/>
    <property type="evidence" value="ECO:0007669"/>
    <property type="project" value="UniProtKB-ARBA"/>
</dbReference>
<dbReference type="Pfam" id="PF08402">
    <property type="entry name" value="TOBE_2"/>
    <property type="match status" value="1"/>
</dbReference>